<evidence type="ECO:0000256" key="11">
    <source>
        <dbReference type="ARBA" id="ARBA00039445"/>
    </source>
</evidence>
<comment type="function">
    <text evidence="10">Proposed to synthesize NOD factor fatty acyl chain. Involved in the synthesis of a highly unsaturated fatty acid moiety, which forms part of a lipo-oligosaccharide that is responsible for host specificity.</text>
</comment>
<evidence type="ECO:0000256" key="8">
    <source>
        <dbReference type="ARBA" id="ARBA00022989"/>
    </source>
</evidence>
<evidence type="ECO:0000256" key="1">
    <source>
        <dbReference type="ARBA" id="ARBA00004533"/>
    </source>
</evidence>
<evidence type="ECO:0000259" key="14">
    <source>
        <dbReference type="PROSITE" id="PS52004"/>
    </source>
</evidence>
<dbReference type="Pfam" id="PF02801">
    <property type="entry name" value="Ketoacyl-synt_C"/>
    <property type="match status" value="1"/>
</dbReference>
<dbReference type="PANTHER" id="PTHR11712:SF352">
    <property type="entry name" value="3-OXOACYL-[ACYL-CARRIER-PROTEIN] SYNTHASE"/>
    <property type="match status" value="1"/>
</dbReference>
<dbReference type="AlphaFoldDB" id="A0A1H3EY80"/>
<dbReference type="GO" id="GO:0004315">
    <property type="term" value="F:3-oxoacyl-[acyl-carrier-protein] synthase activity"/>
    <property type="evidence" value="ECO:0007669"/>
    <property type="project" value="TreeGrafter"/>
</dbReference>
<dbReference type="GO" id="GO:0006633">
    <property type="term" value="P:fatty acid biosynthetic process"/>
    <property type="evidence" value="ECO:0007669"/>
    <property type="project" value="TreeGrafter"/>
</dbReference>
<dbReference type="InterPro" id="IPR016039">
    <property type="entry name" value="Thiolase-like"/>
</dbReference>
<evidence type="ECO:0000256" key="3">
    <source>
        <dbReference type="ARBA" id="ARBA00022458"/>
    </source>
</evidence>
<dbReference type="InterPro" id="IPR014031">
    <property type="entry name" value="Ketoacyl_synth_C"/>
</dbReference>
<keyword evidence="6 13" id="KW-0808">Transferase</keyword>
<evidence type="ECO:0000256" key="9">
    <source>
        <dbReference type="ARBA" id="ARBA00023136"/>
    </source>
</evidence>
<dbReference type="InterPro" id="IPR020841">
    <property type="entry name" value="PKS_Beta-ketoAc_synthase_dom"/>
</dbReference>
<dbReference type="NCBIfam" id="NF005589">
    <property type="entry name" value="PRK07314.1"/>
    <property type="match status" value="1"/>
</dbReference>
<evidence type="ECO:0000256" key="6">
    <source>
        <dbReference type="ARBA" id="ARBA00022679"/>
    </source>
</evidence>
<keyword evidence="7" id="KW-0812">Transmembrane</keyword>
<protein>
    <recommendedName>
        <fullName evidence="11">Nodulation protein E</fullName>
    </recommendedName>
    <alternativeName>
        <fullName evidence="12">Host-specificity of nodulation protein B</fullName>
    </alternativeName>
</protein>
<evidence type="ECO:0000256" key="4">
    <source>
        <dbReference type="ARBA" id="ARBA00022475"/>
    </source>
</evidence>
<dbReference type="CDD" id="cd00834">
    <property type="entry name" value="KAS_I_II"/>
    <property type="match status" value="1"/>
</dbReference>
<dbReference type="Proteomes" id="UP000199118">
    <property type="component" value="Unassembled WGS sequence"/>
</dbReference>
<evidence type="ECO:0000313" key="15">
    <source>
        <dbReference type="EMBL" id="SDX82874.1"/>
    </source>
</evidence>
<dbReference type="SUPFAM" id="SSF53901">
    <property type="entry name" value="Thiolase-like"/>
    <property type="match status" value="2"/>
</dbReference>
<keyword evidence="9" id="KW-0472">Membrane</keyword>
<keyword evidence="5" id="KW-0997">Cell inner membrane</keyword>
<dbReference type="InterPro" id="IPR000794">
    <property type="entry name" value="Beta-ketoacyl_synthase"/>
</dbReference>
<dbReference type="Pfam" id="PF00109">
    <property type="entry name" value="ketoacyl-synt"/>
    <property type="match status" value="1"/>
</dbReference>
<reference evidence="15 16" key="1">
    <citation type="submission" date="2016-10" db="EMBL/GenBank/DDBJ databases">
        <authorList>
            <person name="de Groot N.N."/>
        </authorList>
    </citation>
    <scope>NUCLEOTIDE SEQUENCE [LARGE SCALE GENOMIC DNA]</scope>
    <source>
        <strain evidence="15 16">DSM 17890</strain>
    </source>
</reference>
<dbReference type="SMART" id="SM00825">
    <property type="entry name" value="PKS_KS"/>
    <property type="match status" value="1"/>
</dbReference>
<dbReference type="InterPro" id="IPR014030">
    <property type="entry name" value="Ketoacyl_synth_N"/>
</dbReference>
<sequence length="412" mass="42652">MDPDPTAPRGRRVAITGMGVVSALGLDAGSHMAALRAGTCGIGPLDIQDLDRLTVRIGAQVRGFDAEARYARSELSLYDRTTQLALAAAQEAMDQAAPPPDPERDLRAAVVIGEALPGMGSIDDSYRAVFQEGKNRVHPFLVPRLMASAPASFISMRHGLKGPGWSVSTACSSANHAMGQAFQMVRSGVSDFAVTGGVEAPLTFGVMKAWEGLRVMTRDVCRPFSRGRAGMALAEGAAIYVLEPLDAARARGATVLAEIVGAGMSMDAGDIVQPSADGAARAMRAALADAGLAPGDVGYVNAHGTGTAANDRTEVEALRAVFGDHAERLRISSTKSMHGHALGGAGALELAAVIMALRDGVIAPTINYAEPDPECDLDVTPNLAAQAEIRAAISNSFAFGGLNAVIAARRAD</sequence>
<dbReference type="EMBL" id="FNMZ01000011">
    <property type="protein sequence ID" value="SDX82874.1"/>
    <property type="molecule type" value="Genomic_DNA"/>
</dbReference>
<evidence type="ECO:0000313" key="16">
    <source>
        <dbReference type="Proteomes" id="UP000199118"/>
    </source>
</evidence>
<comment type="similarity">
    <text evidence="2 13">Belongs to the thiolase-like superfamily. Beta-ketoacyl-ACP synthases family.</text>
</comment>
<proteinExistence type="inferred from homology"/>
<keyword evidence="16" id="KW-1185">Reference proteome</keyword>
<comment type="subcellular location">
    <subcellularLocation>
        <location evidence="1">Cell inner membrane</location>
    </subcellularLocation>
</comment>
<dbReference type="STRING" id="356660.SAMN05444336_11119"/>
<organism evidence="15 16">
    <name type="scientific">Albimonas donghaensis</name>
    <dbReference type="NCBI Taxonomy" id="356660"/>
    <lineage>
        <taxon>Bacteria</taxon>
        <taxon>Pseudomonadati</taxon>
        <taxon>Pseudomonadota</taxon>
        <taxon>Alphaproteobacteria</taxon>
        <taxon>Rhodobacterales</taxon>
        <taxon>Paracoccaceae</taxon>
        <taxon>Albimonas</taxon>
    </lineage>
</organism>
<gene>
    <name evidence="15" type="ORF">SAMN05444336_11119</name>
</gene>
<accession>A0A1H3EY80</accession>
<dbReference type="PANTHER" id="PTHR11712">
    <property type="entry name" value="POLYKETIDE SYNTHASE-RELATED"/>
    <property type="match status" value="1"/>
</dbReference>
<name>A0A1H3EY80_9RHOB</name>
<keyword evidence="3" id="KW-0536">Nodulation</keyword>
<dbReference type="PROSITE" id="PS52004">
    <property type="entry name" value="KS3_2"/>
    <property type="match status" value="1"/>
</dbReference>
<dbReference type="RefSeq" id="WP_281242948.1">
    <property type="nucleotide sequence ID" value="NZ_FNMZ01000011.1"/>
</dbReference>
<evidence type="ECO:0000256" key="10">
    <source>
        <dbReference type="ARBA" id="ARBA00037576"/>
    </source>
</evidence>
<evidence type="ECO:0000256" key="2">
    <source>
        <dbReference type="ARBA" id="ARBA00008467"/>
    </source>
</evidence>
<feature type="domain" description="Ketosynthase family 3 (KS3)" evidence="14">
    <location>
        <begin position="10"/>
        <end position="410"/>
    </location>
</feature>
<keyword evidence="4" id="KW-1003">Cell membrane</keyword>
<evidence type="ECO:0000256" key="13">
    <source>
        <dbReference type="RuleBase" id="RU003694"/>
    </source>
</evidence>
<keyword evidence="8" id="KW-1133">Transmembrane helix</keyword>
<evidence type="ECO:0000256" key="5">
    <source>
        <dbReference type="ARBA" id="ARBA00022519"/>
    </source>
</evidence>
<dbReference type="Gene3D" id="3.40.47.10">
    <property type="match status" value="2"/>
</dbReference>
<evidence type="ECO:0000256" key="12">
    <source>
        <dbReference type="ARBA" id="ARBA00041756"/>
    </source>
</evidence>
<evidence type="ECO:0000256" key="7">
    <source>
        <dbReference type="ARBA" id="ARBA00022692"/>
    </source>
</evidence>
<dbReference type="GO" id="GO:0005886">
    <property type="term" value="C:plasma membrane"/>
    <property type="evidence" value="ECO:0007669"/>
    <property type="project" value="UniProtKB-SubCell"/>
</dbReference>